<gene>
    <name evidence="4" type="ORF">CPB84DRAFT_1828849</name>
</gene>
<dbReference type="OrthoDB" id="8300194at2759"/>
<reference evidence="4" key="1">
    <citation type="submission" date="2020-11" db="EMBL/GenBank/DDBJ databases">
        <authorList>
            <consortium name="DOE Joint Genome Institute"/>
            <person name="Ahrendt S."/>
            <person name="Riley R."/>
            <person name="Andreopoulos W."/>
            <person name="LaButti K."/>
            <person name="Pangilinan J."/>
            <person name="Ruiz-duenas F.J."/>
            <person name="Barrasa J.M."/>
            <person name="Sanchez-Garcia M."/>
            <person name="Camarero S."/>
            <person name="Miyauchi S."/>
            <person name="Serrano A."/>
            <person name="Linde D."/>
            <person name="Babiker R."/>
            <person name="Drula E."/>
            <person name="Ayuso-Fernandez I."/>
            <person name="Pacheco R."/>
            <person name="Padilla G."/>
            <person name="Ferreira P."/>
            <person name="Barriuso J."/>
            <person name="Kellner H."/>
            <person name="Castanera R."/>
            <person name="Alfaro M."/>
            <person name="Ramirez L."/>
            <person name="Pisabarro A.G."/>
            <person name="Kuo A."/>
            <person name="Tritt A."/>
            <person name="Lipzen A."/>
            <person name="He G."/>
            <person name="Yan M."/>
            <person name="Ng V."/>
            <person name="Cullen D."/>
            <person name="Martin F."/>
            <person name="Rosso M.-N."/>
            <person name="Henrissat B."/>
            <person name="Hibbett D."/>
            <person name="Martinez A.T."/>
            <person name="Grigoriev I.V."/>
        </authorList>
    </citation>
    <scope>NUCLEOTIDE SEQUENCE</scope>
    <source>
        <strain evidence="4">AH 44721</strain>
    </source>
</reference>
<evidence type="ECO:0000256" key="2">
    <source>
        <dbReference type="SAM" id="SignalP"/>
    </source>
</evidence>
<dbReference type="EMBL" id="JADNYJ010000172">
    <property type="protein sequence ID" value="KAF8877325.1"/>
    <property type="molecule type" value="Genomic_DNA"/>
</dbReference>
<evidence type="ECO:0000313" key="4">
    <source>
        <dbReference type="EMBL" id="KAF8877325.1"/>
    </source>
</evidence>
<feature type="compositionally biased region" description="Polar residues" evidence="1">
    <location>
        <begin position="349"/>
        <end position="359"/>
    </location>
</feature>
<keyword evidence="2" id="KW-0732">Signal</keyword>
<proteinExistence type="predicted"/>
<accession>A0A9P5NAP3</accession>
<feature type="domain" description="Aminoglycoside phosphotransferase" evidence="3">
    <location>
        <begin position="120"/>
        <end position="311"/>
    </location>
</feature>
<dbReference type="InterPro" id="IPR051678">
    <property type="entry name" value="AGP_Transferase"/>
</dbReference>
<protein>
    <recommendedName>
        <fullName evidence="3">Aminoglycoside phosphotransferase domain-containing protein</fullName>
    </recommendedName>
</protein>
<dbReference type="PANTHER" id="PTHR21310">
    <property type="entry name" value="AMINOGLYCOSIDE PHOSPHOTRANSFERASE-RELATED-RELATED"/>
    <property type="match status" value="1"/>
</dbReference>
<feature type="chain" id="PRO_5040255163" description="Aminoglycoside phosphotransferase domain-containing protein" evidence="2">
    <location>
        <begin position="22"/>
        <end position="431"/>
    </location>
</feature>
<comment type="caution">
    <text evidence="4">The sequence shown here is derived from an EMBL/GenBank/DDBJ whole genome shotgun (WGS) entry which is preliminary data.</text>
</comment>
<dbReference type="Proteomes" id="UP000724874">
    <property type="component" value="Unassembled WGS sequence"/>
</dbReference>
<name>A0A9P5NAP3_GYMJU</name>
<dbReference type="Pfam" id="PF01636">
    <property type="entry name" value="APH"/>
    <property type="match status" value="1"/>
</dbReference>
<dbReference type="SUPFAM" id="SSF56112">
    <property type="entry name" value="Protein kinase-like (PK-like)"/>
    <property type="match status" value="1"/>
</dbReference>
<sequence>MSKWGLRWMACCSVLMFRIWNEMEQLGDNAFSDYYEPWWSATSEFTPDQNQSRPPAKVDLLSRVISSTIGKQVKTINFLASGVFHVASILVYEITFEFGDPIIIRIAFNFRDTERGRAAVSLKMKQETNILRLVKDQAPNVPIPAVFYSDPDPQNSIGAPYMLMEKLSGRSSGYSNLKGDDMEAFVESLAKVYVGVFDVTLPKIGSFLEVSSGGEPSMGPIIDEREEHPGGPFDTVQEYLDWLFSSTLNHPRNQSSSPDLDLQVLFPRLSNLAQLLLPPDPNKRIALLHLDPHERNILVEGTEVTGLIDWEAHGSLPSYLAAFYPPFLRRDGIFDERYMNTDEAEMSDKSNSSDGSVNDMNPDPLVSSEEAKHLREVFVQAAKKVNHEFVEALFEGEKLRQLIEWLTFAEWDGTWTWKGCDLWERDVRPVS</sequence>
<feature type="region of interest" description="Disordered" evidence="1">
    <location>
        <begin position="343"/>
        <end position="365"/>
    </location>
</feature>
<dbReference type="InterPro" id="IPR002575">
    <property type="entry name" value="Aminoglycoside_PTrfase"/>
</dbReference>
<dbReference type="Gene3D" id="3.90.1200.10">
    <property type="match status" value="1"/>
</dbReference>
<feature type="signal peptide" evidence="2">
    <location>
        <begin position="1"/>
        <end position="21"/>
    </location>
</feature>
<dbReference type="AlphaFoldDB" id="A0A9P5NAP3"/>
<evidence type="ECO:0000259" key="3">
    <source>
        <dbReference type="Pfam" id="PF01636"/>
    </source>
</evidence>
<keyword evidence="5" id="KW-1185">Reference proteome</keyword>
<dbReference type="InterPro" id="IPR011009">
    <property type="entry name" value="Kinase-like_dom_sf"/>
</dbReference>
<evidence type="ECO:0000256" key="1">
    <source>
        <dbReference type="SAM" id="MobiDB-lite"/>
    </source>
</evidence>
<organism evidence="4 5">
    <name type="scientific">Gymnopilus junonius</name>
    <name type="common">Spectacular rustgill mushroom</name>
    <name type="synonym">Gymnopilus spectabilis subsp. junonius</name>
    <dbReference type="NCBI Taxonomy" id="109634"/>
    <lineage>
        <taxon>Eukaryota</taxon>
        <taxon>Fungi</taxon>
        <taxon>Dikarya</taxon>
        <taxon>Basidiomycota</taxon>
        <taxon>Agaricomycotina</taxon>
        <taxon>Agaricomycetes</taxon>
        <taxon>Agaricomycetidae</taxon>
        <taxon>Agaricales</taxon>
        <taxon>Agaricineae</taxon>
        <taxon>Hymenogastraceae</taxon>
        <taxon>Gymnopilus</taxon>
    </lineage>
</organism>
<dbReference type="PANTHER" id="PTHR21310:SF13">
    <property type="entry name" value="AMINOGLYCOSIDE PHOSPHOTRANSFERASE DOMAIN-CONTAINING PROTEIN"/>
    <property type="match status" value="1"/>
</dbReference>
<evidence type="ECO:0000313" key="5">
    <source>
        <dbReference type="Proteomes" id="UP000724874"/>
    </source>
</evidence>